<evidence type="ECO:0000256" key="2">
    <source>
        <dbReference type="ARBA" id="ARBA00022723"/>
    </source>
</evidence>
<dbReference type="InterPro" id="IPR010226">
    <property type="entry name" value="NADH_quinone_OxRdtase_chainI"/>
</dbReference>
<dbReference type="Gene3D" id="3.30.70.3270">
    <property type="match status" value="1"/>
</dbReference>
<dbReference type="GO" id="GO:0005886">
    <property type="term" value="C:plasma membrane"/>
    <property type="evidence" value="ECO:0007669"/>
    <property type="project" value="UniProtKB-SubCell"/>
</dbReference>
<keyword evidence="5" id="KW-0472">Membrane</keyword>
<comment type="caution">
    <text evidence="8">The sequence shown here is derived from an EMBL/GenBank/DDBJ whole genome shotgun (WGS) entry which is preliminary data.</text>
</comment>
<dbReference type="GO" id="GO:0051539">
    <property type="term" value="F:4 iron, 4 sulfur cluster binding"/>
    <property type="evidence" value="ECO:0007669"/>
    <property type="project" value="UniProtKB-KW"/>
</dbReference>
<dbReference type="PROSITE" id="PS51379">
    <property type="entry name" value="4FE4S_FER_2"/>
    <property type="match status" value="2"/>
</dbReference>
<feature type="binding site" evidence="5">
    <location>
        <position position="114"/>
    </location>
    <ligand>
        <name>[4Fe-4S] cluster</name>
        <dbReference type="ChEBI" id="CHEBI:49883"/>
        <label>2</label>
    </ligand>
</feature>
<dbReference type="PANTHER" id="PTHR10849">
    <property type="entry name" value="NADH DEHYDROGENASE UBIQUINONE IRON-SULFUR PROTEIN 8, MITOCHONDRIAL"/>
    <property type="match status" value="1"/>
</dbReference>
<dbReference type="NCBIfam" id="NF004538">
    <property type="entry name" value="PRK05888.1-4"/>
    <property type="match status" value="1"/>
</dbReference>
<evidence type="ECO:0000313" key="8">
    <source>
        <dbReference type="EMBL" id="OGG56068.1"/>
    </source>
</evidence>
<evidence type="ECO:0000313" key="9">
    <source>
        <dbReference type="Proteomes" id="UP000178606"/>
    </source>
</evidence>
<dbReference type="SUPFAM" id="SSF54862">
    <property type="entry name" value="4Fe-4S ferredoxins"/>
    <property type="match status" value="1"/>
</dbReference>
<evidence type="ECO:0000256" key="6">
    <source>
        <dbReference type="SAM" id="MobiDB-lite"/>
    </source>
</evidence>
<dbReference type="HAMAP" id="MF_01351">
    <property type="entry name" value="NDH1_NuoI"/>
    <property type="match status" value="1"/>
</dbReference>
<feature type="binding site" evidence="5">
    <location>
        <position position="111"/>
    </location>
    <ligand>
        <name>[4Fe-4S] cluster</name>
        <dbReference type="ChEBI" id="CHEBI:49883"/>
        <label>2</label>
    </ligand>
</feature>
<keyword evidence="5" id="KW-0520">NAD</keyword>
<feature type="binding site" evidence="5">
    <location>
        <position position="70"/>
    </location>
    <ligand>
        <name>[4Fe-4S] cluster</name>
        <dbReference type="ChEBI" id="CHEBI:49883"/>
        <label>1</label>
    </ligand>
</feature>
<dbReference type="Pfam" id="PF13187">
    <property type="entry name" value="Fer4_9"/>
    <property type="match status" value="1"/>
</dbReference>
<proteinExistence type="inferred from homology"/>
<keyword evidence="1 5" id="KW-0004">4Fe-4S</keyword>
<feature type="binding site" evidence="5">
    <location>
        <position position="108"/>
    </location>
    <ligand>
        <name>[4Fe-4S] cluster</name>
        <dbReference type="ChEBI" id="CHEBI:49883"/>
        <label>2</label>
    </ligand>
</feature>
<dbReference type="GO" id="GO:0050136">
    <property type="term" value="F:NADH dehydrogenase (quinone) (non-electrogenic) activity"/>
    <property type="evidence" value="ECO:0007669"/>
    <property type="project" value="UniProtKB-UniRule"/>
</dbReference>
<feature type="region of interest" description="Disordered" evidence="6">
    <location>
        <begin position="158"/>
        <end position="192"/>
    </location>
</feature>
<feature type="binding site" evidence="5">
    <location>
        <position position="118"/>
    </location>
    <ligand>
        <name>[4Fe-4S] cluster</name>
        <dbReference type="ChEBI" id="CHEBI:49883"/>
        <label>1</label>
    </ligand>
</feature>
<keyword evidence="3 5" id="KW-0408">Iron</keyword>
<comment type="cofactor">
    <cofactor evidence="5">
        <name>[4Fe-4S] cluster</name>
        <dbReference type="ChEBI" id="CHEBI:49883"/>
    </cofactor>
    <text evidence="5">Binds 2 [4Fe-4S] clusters per subunit.</text>
</comment>
<feature type="binding site" evidence="5">
    <location>
        <position position="77"/>
    </location>
    <ligand>
        <name>[4Fe-4S] cluster</name>
        <dbReference type="ChEBI" id="CHEBI:49883"/>
        <label>2</label>
    </ligand>
</feature>
<keyword evidence="4 5" id="KW-0411">Iron-sulfur</keyword>
<comment type="subunit">
    <text evidence="5">NDH-1 is composed of 14 different subunits. Subunits NuoA, H, J, K, L, M, N constitute the membrane sector of the complex.</text>
</comment>
<evidence type="ECO:0000256" key="1">
    <source>
        <dbReference type="ARBA" id="ARBA00022485"/>
    </source>
</evidence>
<dbReference type="InterPro" id="IPR017896">
    <property type="entry name" value="4Fe4S_Fe-S-bd"/>
</dbReference>
<name>A0A1F6D3Q6_HANXR</name>
<dbReference type="EC" id="7.1.1.-" evidence="5"/>
<evidence type="ECO:0000256" key="3">
    <source>
        <dbReference type="ARBA" id="ARBA00023004"/>
    </source>
</evidence>
<feature type="domain" description="4Fe-4S ferredoxin-type" evidence="7">
    <location>
        <begin position="55"/>
        <end position="87"/>
    </location>
</feature>
<keyword evidence="5" id="KW-1003">Cell membrane</keyword>
<dbReference type="Proteomes" id="UP000178606">
    <property type="component" value="Unassembled WGS sequence"/>
</dbReference>
<comment type="similarity">
    <text evidence="5">Belongs to the complex I 23 kDa subunit family.</text>
</comment>
<dbReference type="InterPro" id="IPR017900">
    <property type="entry name" value="4Fe4S_Fe_S_CS"/>
</dbReference>
<keyword evidence="5" id="KW-0830">Ubiquinone</keyword>
<keyword evidence="5" id="KW-0874">Quinone</keyword>
<dbReference type="AlphaFoldDB" id="A0A1F6D3Q6"/>
<gene>
    <name evidence="5" type="primary">nuoI</name>
    <name evidence="8" type="ORF">A3F84_07720</name>
</gene>
<comment type="catalytic activity">
    <reaction evidence="5">
        <text>a quinone + NADH + 5 H(+)(in) = a quinol + NAD(+) + 4 H(+)(out)</text>
        <dbReference type="Rhea" id="RHEA:57888"/>
        <dbReference type="ChEBI" id="CHEBI:15378"/>
        <dbReference type="ChEBI" id="CHEBI:24646"/>
        <dbReference type="ChEBI" id="CHEBI:57540"/>
        <dbReference type="ChEBI" id="CHEBI:57945"/>
        <dbReference type="ChEBI" id="CHEBI:132124"/>
    </reaction>
</comment>
<dbReference type="EMBL" id="MFKF01000049">
    <property type="protein sequence ID" value="OGG56068.1"/>
    <property type="molecule type" value="Genomic_DNA"/>
</dbReference>
<organism evidence="8 9">
    <name type="scientific">Handelsmanbacteria sp. (strain RIFCSPLOWO2_12_FULL_64_10)</name>
    <dbReference type="NCBI Taxonomy" id="1817868"/>
    <lineage>
        <taxon>Bacteria</taxon>
        <taxon>Candidatus Handelsmaniibacteriota</taxon>
    </lineage>
</organism>
<feature type="domain" description="4Fe-4S ferredoxin-type" evidence="7">
    <location>
        <begin position="99"/>
        <end position="128"/>
    </location>
</feature>
<evidence type="ECO:0000256" key="5">
    <source>
        <dbReference type="HAMAP-Rule" id="MF_01351"/>
    </source>
</evidence>
<feature type="compositionally biased region" description="Basic and acidic residues" evidence="6">
    <location>
        <begin position="159"/>
        <end position="171"/>
    </location>
</feature>
<dbReference type="GO" id="GO:0005506">
    <property type="term" value="F:iron ion binding"/>
    <property type="evidence" value="ECO:0007669"/>
    <property type="project" value="UniProtKB-UniRule"/>
</dbReference>
<feature type="binding site" evidence="5">
    <location>
        <position position="73"/>
    </location>
    <ligand>
        <name>[4Fe-4S] cluster</name>
        <dbReference type="ChEBI" id="CHEBI:49883"/>
        <label>1</label>
    </ligand>
</feature>
<keyword evidence="5" id="KW-1278">Translocase</keyword>
<accession>A0A1F6D3Q6</accession>
<dbReference type="GO" id="GO:0048038">
    <property type="term" value="F:quinone binding"/>
    <property type="evidence" value="ECO:0007669"/>
    <property type="project" value="UniProtKB-KW"/>
</dbReference>
<protein>
    <recommendedName>
        <fullName evidence="5">NADH-quinone oxidoreductase subunit I</fullName>
        <ecNumber evidence="5">7.1.1.-</ecNumber>
    </recommendedName>
    <alternativeName>
        <fullName evidence="5">NADH dehydrogenase I subunit I</fullName>
    </alternativeName>
    <alternativeName>
        <fullName evidence="5">NDH-1 subunit I</fullName>
    </alternativeName>
</protein>
<feature type="binding site" evidence="5">
    <location>
        <position position="67"/>
    </location>
    <ligand>
        <name>[4Fe-4S] cluster</name>
        <dbReference type="ChEBI" id="CHEBI:49883"/>
        <label>1</label>
    </ligand>
</feature>
<keyword evidence="2 5" id="KW-0479">Metal-binding</keyword>
<evidence type="ECO:0000259" key="7">
    <source>
        <dbReference type="PROSITE" id="PS51379"/>
    </source>
</evidence>
<evidence type="ECO:0000256" key="4">
    <source>
        <dbReference type="ARBA" id="ARBA00023014"/>
    </source>
</evidence>
<sequence>MAIKVGHEMTLTERLYLPAIRKGMALTFRHMLGKKFTMQYPEKKWPVPPGYRGLHKLTKDEQGRVKCVACYMCATACPAECITIEAAPAPWPDREKVPARFDIDMLRCIFCGYCVEACPEEAIVMTEVHELAAGSRQELIYTKERLLANDARVTYTGKPDLDGKVTDETTKSGHVHPHRLPAKQLDPSHRLF</sequence>
<comment type="function">
    <text evidence="5">NDH-1 shuttles electrons from NADH, via FMN and iron-sulfur (Fe-S) centers, to quinones in the respiratory chain. The immediate electron acceptor for the enzyme in this species is believed to be ubiquinone. Couples the redox reaction to proton translocation (for every two electrons transferred, four hydrogen ions are translocated across the cytoplasmic membrane), and thus conserves the redox energy in a proton gradient.</text>
</comment>
<reference evidence="8 9" key="1">
    <citation type="journal article" date="2016" name="Nat. Commun.">
        <title>Thousands of microbial genomes shed light on interconnected biogeochemical processes in an aquifer system.</title>
        <authorList>
            <person name="Anantharaman K."/>
            <person name="Brown C.T."/>
            <person name="Hug L.A."/>
            <person name="Sharon I."/>
            <person name="Castelle C.J."/>
            <person name="Probst A.J."/>
            <person name="Thomas B.C."/>
            <person name="Singh A."/>
            <person name="Wilkins M.J."/>
            <person name="Karaoz U."/>
            <person name="Brodie E.L."/>
            <person name="Williams K.H."/>
            <person name="Hubbard S.S."/>
            <person name="Banfield J.F."/>
        </authorList>
    </citation>
    <scope>NUCLEOTIDE SEQUENCE [LARGE SCALE GENOMIC DNA]</scope>
    <source>
        <strain evidence="9">RIFCSPLOWO2_12_FULL_64_10</strain>
    </source>
</reference>
<dbReference type="NCBIfam" id="TIGR01971">
    <property type="entry name" value="NuoI"/>
    <property type="match status" value="1"/>
</dbReference>
<comment type="subcellular location">
    <subcellularLocation>
        <location evidence="5">Cell membrane</location>
        <topology evidence="5">Peripheral membrane protein</topology>
    </subcellularLocation>
</comment>
<dbReference type="PROSITE" id="PS00198">
    <property type="entry name" value="4FE4S_FER_1"/>
    <property type="match status" value="1"/>
</dbReference>